<evidence type="ECO:0000259" key="1">
    <source>
        <dbReference type="PROSITE" id="PS51186"/>
    </source>
</evidence>
<dbReference type="AlphaFoldDB" id="A0AAD6C8S4"/>
<dbReference type="GeneID" id="81599442"/>
<comment type="caution">
    <text evidence="2">The sequence shown here is derived from an EMBL/GenBank/DDBJ whole genome shotgun (WGS) entry which is preliminary data.</text>
</comment>
<dbReference type="Gene3D" id="3.40.630.30">
    <property type="match status" value="1"/>
</dbReference>
<dbReference type="RefSeq" id="XP_056767817.1">
    <property type="nucleotide sequence ID" value="XM_056909199.1"/>
</dbReference>
<dbReference type="SUPFAM" id="SSF55729">
    <property type="entry name" value="Acyl-CoA N-acyltransferases (Nat)"/>
    <property type="match status" value="1"/>
</dbReference>
<protein>
    <recommendedName>
        <fullName evidence="1">N-acetyltransferase domain-containing protein</fullName>
    </recommendedName>
</protein>
<dbReference type="CDD" id="cd04301">
    <property type="entry name" value="NAT_SF"/>
    <property type="match status" value="1"/>
</dbReference>
<dbReference type="InterPro" id="IPR000182">
    <property type="entry name" value="GNAT_dom"/>
</dbReference>
<dbReference type="Pfam" id="PF00583">
    <property type="entry name" value="Acetyltransf_1"/>
    <property type="match status" value="1"/>
</dbReference>
<dbReference type="PROSITE" id="PS51186">
    <property type="entry name" value="GNAT"/>
    <property type="match status" value="1"/>
</dbReference>
<keyword evidence="3" id="KW-1185">Reference proteome</keyword>
<organism evidence="2 3">
    <name type="scientific">Penicillium daleae</name>
    <dbReference type="NCBI Taxonomy" id="63821"/>
    <lineage>
        <taxon>Eukaryota</taxon>
        <taxon>Fungi</taxon>
        <taxon>Dikarya</taxon>
        <taxon>Ascomycota</taxon>
        <taxon>Pezizomycotina</taxon>
        <taxon>Eurotiomycetes</taxon>
        <taxon>Eurotiomycetidae</taxon>
        <taxon>Eurotiales</taxon>
        <taxon>Aspergillaceae</taxon>
        <taxon>Penicillium</taxon>
    </lineage>
</organism>
<dbReference type="Proteomes" id="UP001213681">
    <property type="component" value="Unassembled WGS sequence"/>
</dbReference>
<dbReference type="EMBL" id="JAPVEA010000005">
    <property type="protein sequence ID" value="KAJ5454861.1"/>
    <property type="molecule type" value="Genomic_DNA"/>
</dbReference>
<feature type="domain" description="N-acetyltransferase" evidence="1">
    <location>
        <begin position="145"/>
        <end position="292"/>
    </location>
</feature>
<name>A0AAD6C8S4_9EURO</name>
<evidence type="ECO:0000313" key="3">
    <source>
        <dbReference type="Proteomes" id="UP001213681"/>
    </source>
</evidence>
<accession>A0AAD6C8S4</accession>
<sequence length="292" mass="31691">MSAPQWSIELHLANQCEDAEALHIWRQAEVCAQLYPDHDVVVRSFTNGGIVIRTLPVFTGKLNRAVGCGKDGDLDHDTLRELESMFAVIGLAPEIHVSPFARPSTLQSLIAQGYEEKGLLSTYWCPLKDPAIESTPNGTLGMGTVETRLVAAHEMEDFIETSIAGFQSNGRSRELLGALARIATRRPDTQLFVAVVNNKIAGSAALASIETSDGSVAHLYLDSTLPNYRGRGVQQALIQARLREARRRGVSLATTITRVGDGSARNAERAGLRIAYTTTILTRPEIREAGDG</sequence>
<gene>
    <name evidence="2" type="ORF">N7458_005817</name>
</gene>
<reference evidence="2" key="2">
    <citation type="journal article" date="2023" name="IMA Fungus">
        <title>Comparative genomic study of the Penicillium genus elucidates a diverse pangenome and 15 lateral gene transfer events.</title>
        <authorList>
            <person name="Petersen C."/>
            <person name="Sorensen T."/>
            <person name="Nielsen M.R."/>
            <person name="Sondergaard T.E."/>
            <person name="Sorensen J.L."/>
            <person name="Fitzpatrick D.A."/>
            <person name="Frisvad J.C."/>
            <person name="Nielsen K.L."/>
        </authorList>
    </citation>
    <scope>NUCLEOTIDE SEQUENCE</scope>
    <source>
        <strain evidence="2">IBT 16125</strain>
    </source>
</reference>
<evidence type="ECO:0000313" key="2">
    <source>
        <dbReference type="EMBL" id="KAJ5454861.1"/>
    </source>
</evidence>
<reference evidence="2" key="1">
    <citation type="submission" date="2022-12" db="EMBL/GenBank/DDBJ databases">
        <authorList>
            <person name="Petersen C."/>
        </authorList>
    </citation>
    <scope>NUCLEOTIDE SEQUENCE</scope>
    <source>
        <strain evidence="2">IBT 16125</strain>
    </source>
</reference>
<dbReference type="InterPro" id="IPR016181">
    <property type="entry name" value="Acyl_CoA_acyltransferase"/>
</dbReference>
<dbReference type="GO" id="GO:0016747">
    <property type="term" value="F:acyltransferase activity, transferring groups other than amino-acyl groups"/>
    <property type="evidence" value="ECO:0007669"/>
    <property type="project" value="InterPro"/>
</dbReference>
<proteinExistence type="predicted"/>